<proteinExistence type="predicted"/>
<evidence type="ECO:0000313" key="3">
    <source>
        <dbReference type="Proteomes" id="UP001187192"/>
    </source>
</evidence>
<dbReference type="Proteomes" id="UP001187192">
    <property type="component" value="Unassembled WGS sequence"/>
</dbReference>
<dbReference type="PANTHER" id="PTHR37721">
    <property type="entry name" value="OS05G0464200 PROTEIN"/>
    <property type="match status" value="1"/>
</dbReference>
<reference evidence="2" key="1">
    <citation type="submission" date="2023-07" db="EMBL/GenBank/DDBJ databases">
        <title>draft genome sequence of fig (Ficus carica).</title>
        <authorList>
            <person name="Takahashi T."/>
            <person name="Nishimura K."/>
        </authorList>
    </citation>
    <scope>NUCLEOTIDE SEQUENCE</scope>
</reference>
<sequence length="75" mass="7307">MSMASISSTTDKDKQTSFPPKRGKIKAQIFGSLVKAVVSMVSGAGASSAAAAAAAAAAESSASVTPPPSSYNSDA</sequence>
<dbReference type="PANTHER" id="PTHR37721:SF1">
    <property type="entry name" value="OS05G0464200 PROTEIN"/>
    <property type="match status" value="1"/>
</dbReference>
<accession>A0AA87YXX7</accession>
<protein>
    <submittedName>
        <fullName evidence="2">Uncharacterized protein</fullName>
    </submittedName>
</protein>
<name>A0AA87YXX7_FICCA</name>
<keyword evidence="3" id="KW-1185">Reference proteome</keyword>
<evidence type="ECO:0000256" key="1">
    <source>
        <dbReference type="SAM" id="MobiDB-lite"/>
    </source>
</evidence>
<comment type="caution">
    <text evidence="2">The sequence shown here is derived from an EMBL/GenBank/DDBJ whole genome shotgun (WGS) entry which is preliminary data.</text>
</comment>
<dbReference type="Gramene" id="FCD_00002445-RA">
    <property type="protein sequence ID" value="FCD_00002445-RA:cds"/>
    <property type="gene ID" value="FCD_00002445"/>
</dbReference>
<evidence type="ECO:0000313" key="2">
    <source>
        <dbReference type="EMBL" id="GMN24512.1"/>
    </source>
</evidence>
<feature type="region of interest" description="Disordered" evidence="1">
    <location>
        <begin position="1"/>
        <end position="22"/>
    </location>
</feature>
<organism evidence="2 3">
    <name type="scientific">Ficus carica</name>
    <name type="common">Common fig</name>
    <dbReference type="NCBI Taxonomy" id="3494"/>
    <lineage>
        <taxon>Eukaryota</taxon>
        <taxon>Viridiplantae</taxon>
        <taxon>Streptophyta</taxon>
        <taxon>Embryophyta</taxon>
        <taxon>Tracheophyta</taxon>
        <taxon>Spermatophyta</taxon>
        <taxon>Magnoliopsida</taxon>
        <taxon>eudicotyledons</taxon>
        <taxon>Gunneridae</taxon>
        <taxon>Pentapetalae</taxon>
        <taxon>rosids</taxon>
        <taxon>fabids</taxon>
        <taxon>Rosales</taxon>
        <taxon>Moraceae</taxon>
        <taxon>Ficeae</taxon>
        <taxon>Ficus</taxon>
    </lineage>
</organism>
<gene>
    <name evidence="2" type="ORF">TIFTF001_000594</name>
</gene>
<dbReference type="AlphaFoldDB" id="A0AA87YXX7"/>
<dbReference type="EMBL" id="BTGU01000001">
    <property type="protein sequence ID" value="GMN24512.1"/>
    <property type="molecule type" value="Genomic_DNA"/>
</dbReference>